<evidence type="ECO:0000256" key="1">
    <source>
        <dbReference type="ARBA" id="ARBA00022741"/>
    </source>
</evidence>
<dbReference type="CDD" id="cd01275">
    <property type="entry name" value="FHIT"/>
    <property type="match status" value="1"/>
</dbReference>
<dbReference type="PROSITE" id="PS00892">
    <property type="entry name" value="HIT_1"/>
    <property type="match status" value="1"/>
</dbReference>
<evidence type="ECO:0000313" key="8">
    <source>
        <dbReference type="Proteomes" id="UP001497453"/>
    </source>
</evidence>
<dbReference type="PANTHER" id="PTHR46243">
    <property type="entry name" value="BIS(5'-ADENOSYL)-TRIPHOSPHATASE"/>
    <property type="match status" value="1"/>
</dbReference>
<evidence type="ECO:0000259" key="6">
    <source>
        <dbReference type="PROSITE" id="PS51084"/>
    </source>
</evidence>
<organism evidence="7 8">
    <name type="scientific">Somion occarium</name>
    <dbReference type="NCBI Taxonomy" id="3059160"/>
    <lineage>
        <taxon>Eukaryota</taxon>
        <taxon>Fungi</taxon>
        <taxon>Dikarya</taxon>
        <taxon>Basidiomycota</taxon>
        <taxon>Agaricomycotina</taxon>
        <taxon>Agaricomycetes</taxon>
        <taxon>Polyporales</taxon>
        <taxon>Cerrenaceae</taxon>
        <taxon>Somion</taxon>
    </lineage>
</organism>
<comment type="cofactor">
    <cofactor evidence="4">
        <name>Mn(2+)</name>
        <dbReference type="ChEBI" id="CHEBI:29035"/>
    </cofactor>
</comment>
<dbReference type="InterPro" id="IPR011146">
    <property type="entry name" value="HIT-like"/>
</dbReference>
<evidence type="ECO:0000256" key="4">
    <source>
        <dbReference type="RuleBase" id="RU366076"/>
    </source>
</evidence>
<dbReference type="PROSITE" id="PS51084">
    <property type="entry name" value="HIT_2"/>
    <property type="match status" value="1"/>
</dbReference>
<feature type="short sequence motif" description="Histidine triad motif" evidence="3">
    <location>
        <begin position="94"/>
        <end position="98"/>
    </location>
</feature>
<dbReference type="InterPro" id="IPR019808">
    <property type="entry name" value="Histidine_triad_CS"/>
</dbReference>
<keyword evidence="8" id="KW-1185">Reference proteome</keyword>
<feature type="domain" description="HIT" evidence="6">
    <location>
        <begin position="2"/>
        <end position="110"/>
    </location>
</feature>
<dbReference type="PANTHER" id="PTHR46243:SF1">
    <property type="entry name" value="BIS(5'-ADENOSYL)-TRIPHOSPHATASE"/>
    <property type="match status" value="1"/>
</dbReference>
<keyword evidence="1 4" id="KW-0547">Nucleotide-binding</keyword>
<comment type="catalytic activity">
    <reaction evidence="4">
        <text>P(1),P(3)-bis(5'-adenosyl) triphosphate + H2O = AMP + ADP + 2 H(+)</text>
        <dbReference type="Rhea" id="RHEA:13893"/>
        <dbReference type="ChEBI" id="CHEBI:15377"/>
        <dbReference type="ChEBI" id="CHEBI:15378"/>
        <dbReference type="ChEBI" id="CHEBI:58529"/>
        <dbReference type="ChEBI" id="CHEBI:456215"/>
        <dbReference type="ChEBI" id="CHEBI:456216"/>
        <dbReference type="EC" id="3.6.1.29"/>
    </reaction>
</comment>
<feature type="compositionally biased region" description="Basic and acidic residues" evidence="5">
    <location>
        <begin position="148"/>
        <end position="167"/>
    </location>
</feature>
<reference evidence="8" key="1">
    <citation type="submission" date="2024-04" db="EMBL/GenBank/DDBJ databases">
        <authorList>
            <person name="Shaw F."/>
            <person name="Minotto A."/>
        </authorList>
    </citation>
    <scope>NUCLEOTIDE SEQUENCE [LARGE SCALE GENOMIC DNA]</scope>
</reference>
<name>A0ABP1CER8_9APHY</name>
<evidence type="ECO:0000256" key="2">
    <source>
        <dbReference type="ARBA" id="ARBA00022801"/>
    </source>
</evidence>
<dbReference type="Pfam" id="PF01230">
    <property type="entry name" value="HIT"/>
    <property type="match status" value="1"/>
</dbReference>
<proteinExistence type="predicted"/>
<dbReference type="Gene3D" id="3.30.428.10">
    <property type="entry name" value="HIT-like"/>
    <property type="match status" value="1"/>
</dbReference>
<evidence type="ECO:0000313" key="7">
    <source>
        <dbReference type="EMBL" id="CAL1694050.1"/>
    </source>
</evidence>
<dbReference type="InterPro" id="IPR036265">
    <property type="entry name" value="HIT-like_sf"/>
</dbReference>
<accession>A0ABP1CER8</accession>
<keyword evidence="2 4" id="KW-0378">Hydrolase</keyword>
<dbReference type="SUPFAM" id="SSF54197">
    <property type="entry name" value="HIT-like"/>
    <property type="match status" value="1"/>
</dbReference>
<dbReference type="Proteomes" id="UP001497453">
    <property type="component" value="Chromosome 1"/>
</dbReference>
<dbReference type="EMBL" id="OZ037944">
    <property type="protein sequence ID" value="CAL1694050.1"/>
    <property type="molecule type" value="Genomic_DNA"/>
</dbReference>
<dbReference type="InterPro" id="IPR039383">
    <property type="entry name" value="FHIT"/>
</dbReference>
<gene>
    <name evidence="7" type="ORF">GFSPODELE1_LOCUS128</name>
</gene>
<evidence type="ECO:0000256" key="5">
    <source>
        <dbReference type="SAM" id="MobiDB-lite"/>
    </source>
</evidence>
<dbReference type="InterPro" id="IPR051884">
    <property type="entry name" value="Bis(5'-adenosyl)-TPase_reg"/>
</dbReference>
<sequence>MSKLLFSSIEVTRQVFYRTPLTFAVVNLKPIVPGHVLVVPTRVVQRLADLKPPELSDLINTIQHVGKVIERVYGADSLTIACQDGKAAGQTVPHVHFHLLPRHLHGDRFGERNDEIYPALERAEGQMPEVLISTKRREEGEGLVECSEPIKMDADEDREPRSMEEMEKEAEWLRGFFADIERQKERGKA</sequence>
<feature type="region of interest" description="Disordered" evidence="5">
    <location>
        <begin position="142"/>
        <end position="167"/>
    </location>
</feature>
<evidence type="ECO:0000256" key="3">
    <source>
        <dbReference type="PROSITE-ProRule" id="PRU00464"/>
    </source>
</evidence>
<dbReference type="EC" id="3.6.1.29" evidence="4"/>
<protein>
    <recommendedName>
        <fullName evidence="4">Bis(5'-adenosyl)-triphosphatase</fullName>
        <ecNumber evidence="4">3.6.1.29</ecNumber>
    </recommendedName>
</protein>